<evidence type="ECO:0000256" key="2">
    <source>
        <dbReference type="ARBA" id="ARBA00005241"/>
    </source>
</evidence>
<comment type="caution">
    <text evidence="9">The sequence shown here is derived from an EMBL/GenBank/DDBJ whole genome shotgun (WGS) entry which is preliminary data.</text>
</comment>
<evidence type="ECO:0000256" key="6">
    <source>
        <dbReference type="SAM" id="MobiDB-lite"/>
    </source>
</evidence>
<reference evidence="9" key="1">
    <citation type="submission" date="2019-08" db="EMBL/GenBank/DDBJ databases">
        <title>The genome of the North American firefly Photinus pyralis.</title>
        <authorList>
            <consortium name="Photinus pyralis genome working group"/>
            <person name="Fallon T.R."/>
            <person name="Sander Lower S.E."/>
            <person name="Weng J.-K."/>
        </authorList>
    </citation>
    <scope>NUCLEOTIDE SEQUENCE</scope>
    <source>
        <strain evidence="9">TRF0915ILg1</strain>
        <tissue evidence="9">Whole body</tissue>
    </source>
</reference>
<keyword evidence="10" id="KW-1185">Reference proteome</keyword>
<feature type="transmembrane region" description="Helical" evidence="7">
    <location>
        <begin position="592"/>
        <end position="614"/>
    </location>
</feature>
<organism evidence="9 10">
    <name type="scientific">Ignelater luminosus</name>
    <name type="common">Cucubano</name>
    <name type="synonym">Pyrophorus luminosus</name>
    <dbReference type="NCBI Taxonomy" id="2038154"/>
    <lineage>
        <taxon>Eukaryota</taxon>
        <taxon>Metazoa</taxon>
        <taxon>Ecdysozoa</taxon>
        <taxon>Arthropoda</taxon>
        <taxon>Hexapoda</taxon>
        <taxon>Insecta</taxon>
        <taxon>Pterygota</taxon>
        <taxon>Neoptera</taxon>
        <taxon>Endopterygota</taxon>
        <taxon>Coleoptera</taxon>
        <taxon>Polyphaga</taxon>
        <taxon>Elateriformia</taxon>
        <taxon>Elateroidea</taxon>
        <taxon>Elateridae</taxon>
        <taxon>Agrypninae</taxon>
        <taxon>Pyrophorini</taxon>
        <taxon>Ignelater</taxon>
    </lineage>
</organism>
<keyword evidence="5 7" id="KW-0472">Membrane</keyword>
<protein>
    <recommendedName>
        <fullName evidence="8">Major facilitator superfamily associated domain-containing protein</fullName>
    </recommendedName>
</protein>
<feature type="compositionally biased region" description="Basic and acidic residues" evidence="6">
    <location>
        <begin position="777"/>
        <end position="792"/>
    </location>
</feature>
<dbReference type="Proteomes" id="UP000801492">
    <property type="component" value="Unassembled WGS sequence"/>
</dbReference>
<comment type="similarity">
    <text evidence="2">Belongs to the major facilitator superfamily. MFSD6 family.</text>
</comment>
<feature type="transmembrane region" description="Helical" evidence="7">
    <location>
        <begin position="392"/>
        <end position="416"/>
    </location>
</feature>
<feature type="compositionally biased region" description="Polar residues" evidence="6">
    <location>
        <begin position="731"/>
        <end position="755"/>
    </location>
</feature>
<comment type="subcellular location">
    <subcellularLocation>
        <location evidence="1">Membrane</location>
        <topology evidence="1">Multi-pass membrane protein</topology>
    </subcellularLocation>
</comment>
<feature type="domain" description="Major facilitator superfamily associated" evidence="8">
    <location>
        <begin position="20"/>
        <end position="594"/>
    </location>
</feature>
<dbReference type="PANTHER" id="PTHR16172">
    <property type="entry name" value="MAJOR FACILITATOR SUPERFAMILY DOMAIN-CONTAINING PROTEIN 6-LIKE"/>
    <property type="match status" value="1"/>
</dbReference>
<keyword evidence="3 7" id="KW-0812">Transmembrane</keyword>
<evidence type="ECO:0000256" key="5">
    <source>
        <dbReference type="ARBA" id="ARBA00023136"/>
    </source>
</evidence>
<evidence type="ECO:0000313" key="10">
    <source>
        <dbReference type="Proteomes" id="UP000801492"/>
    </source>
</evidence>
<dbReference type="EMBL" id="VTPC01090585">
    <property type="protein sequence ID" value="KAF2882891.1"/>
    <property type="molecule type" value="Genomic_DNA"/>
</dbReference>
<evidence type="ECO:0000259" key="8">
    <source>
        <dbReference type="Pfam" id="PF12832"/>
    </source>
</evidence>
<dbReference type="InterPro" id="IPR024989">
    <property type="entry name" value="MFS_assoc_dom"/>
</dbReference>
<feature type="transmembrane region" description="Helical" evidence="7">
    <location>
        <begin position="540"/>
        <end position="571"/>
    </location>
</feature>
<dbReference type="SUPFAM" id="SSF103473">
    <property type="entry name" value="MFS general substrate transporter"/>
    <property type="match status" value="1"/>
</dbReference>
<dbReference type="InterPro" id="IPR036259">
    <property type="entry name" value="MFS_trans_sf"/>
</dbReference>
<evidence type="ECO:0000256" key="4">
    <source>
        <dbReference type="ARBA" id="ARBA00022989"/>
    </source>
</evidence>
<feature type="compositionally biased region" description="Basic residues" evidence="6">
    <location>
        <begin position="194"/>
        <end position="208"/>
    </location>
</feature>
<dbReference type="Pfam" id="PF12832">
    <property type="entry name" value="MFS_1_like"/>
    <property type="match status" value="1"/>
</dbReference>
<feature type="region of interest" description="Disordered" evidence="6">
    <location>
        <begin position="189"/>
        <end position="208"/>
    </location>
</feature>
<accession>A0A8K0CCA7</accession>
<evidence type="ECO:0000313" key="9">
    <source>
        <dbReference type="EMBL" id="KAF2882891.1"/>
    </source>
</evidence>
<feature type="transmembrane region" description="Helical" evidence="7">
    <location>
        <begin position="437"/>
        <end position="461"/>
    </location>
</feature>
<feature type="region of interest" description="Disordered" evidence="6">
    <location>
        <begin position="731"/>
        <end position="792"/>
    </location>
</feature>
<dbReference type="PANTHER" id="PTHR16172:SF41">
    <property type="entry name" value="MAJOR FACILITATOR SUPERFAMILY DOMAIN-CONTAINING PROTEIN 6-LIKE"/>
    <property type="match status" value="1"/>
</dbReference>
<feature type="transmembrane region" description="Helical" evidence="7">
    <location>
        <begin position="86"/>
        <end position="104"/>
    </location>
</feature>
<feature type="transmembrane region" description="Helical" evidence="7">
    <location>
        <begin position="322"/>
        <end position="342"/>
    </location>
</feature>
<feature type="transmembrane region" description="Helical" evidence="7">
    <location>
        <begin position="467"/>
        <end position="488"/>
    </location>
</feature>
<evidence type="ECO:0000256" key="3">
    <source>
        <dbReference type="ARBA" id="ARBA00022692"/>
    </source>
</evidence>
<evidence type="ECO:0000256" key="1">
    <source>
        <dbReference type="ARBA" id="ARBA00004141"/>
    </source>
</evidence>
<feature type="transmembrane region" description="Helical" evidence="7">
    <location>
        <begin position="55"/>
        <end position="77"/>
    </location>
</feature>
<dbReference type="AlphaFoldDB" id="A0A8K0CCA7"/>
<sequence>MEKKPRFTDKFKNIRVNKNLITLKLTLFFLYGATSSLMPYLTIHMQSIGLTIEEIAIIYLALPFTTFLAPPVTGFLVDRFGKYKPVIIISFILNAAIHHSLLLIPHQETPGVVPSGYVMSHPNKEYVEVWWSPCPSRECPEQEEIDVVLDMCVDHCLLLKREHKTNKQVPQQLLDDVGEQDDLIFHLGKTNKNGTRKSGKTKRKGQKKKVFQNDTAVMFVLNMHADLAEPVENIGIELESDDDAISFKNRFSKKLLKRSGVNVTELEEGDLRCGGMVERTNSTYKNRLKEWSGDCIVQKCNFRDGGPEVCPPDFKESDDRTFWIYFTLRFLGSIMLSAGITIMDPVALMMIEKYGGDFGREKLFSSIGMALFSPITGALIDQNSQHLGYTDYSAAFYTYDILLVISSFTVLLMPLGTKLPADNIFRDLLNIFKMPNVIVFILFLFILGNLWGFIEGFLFFYLKDLGAPNYLLGITVTVGTISSLPFLYGAEKITTKIGHINVIIIAFFAHAGRLMGYSLIESAWWCFPFEAMESLSVHLMWVAAATYCAILAPKHLLATLIGVIGMAHFSIGRGSGSFLGGHIISKAGIRQAFRYMGLVAVVSGTAYAVLYYLWLRKIEHKCNSEKAEDDALEAGEGDKLKEGEKEPKFKDQGTMVSFERLSLMIEYNQIGSLTSLGRRSIRDHDTIIRARSNSIRRGSYSIGMFKTSRGSASKVDLLKSAIEVNHSRNVNDSNSKIYDTKTSSAPKLSQKSTSLGPIMDQELDKAMIPDETEEIIYDTKNKQDDAKKKEED</sequence>
<feature type="transmembrane region" description="Helical" evidence="7">
    <location>
        <begin position="363"/>
        <end position="380"/>
    </location>
</feature>
<name>A0A8K0CCA7_IGNLU</name>
<dbReference type="GO" id="GO:0016020">
    <property type="term" value="C:membrane"/>
    <property type="evidence" value="ECO:0007669"/>
    <property type="project" value="UniProtKB-SubCell"/>
</dbReference>
<feature type="transmembrane region" description="Helical" evidence="7">
    <location>
        <begin position="500"/>
        <end position="520"/>
    </location>
</feature>
<dbReference type="Gene3D" id="1.20.1250.20">
    <property type="entry name" value="MFS general substrate transporter like domains"/>
    <property type="match status" value="3"/>
</dbReference>
<gene>
    <name evidence="9" type="ORF">ILUMI_23277</name>
</gene>
<dbReference type="OrthoDB" id="10056177at2759"/>
<dbReference type="InterPro" id="IPR051717">
    <property type="entry name" value="MFS_MFSD6"/>
</dbReference>
<feature type="transmembrane region" description="Helical" evidence="7">
    <location>
        <begin position="21"/>
        <end position="43"/>
    </location>
</feature>
<proteinExistence type="inferred from homology"/>
<evidence type="ECO:0000256" key="7">
    <source>
        <dbReference type="SAM" id="Phobius"/>
    </source>
</evidence>
<keyword evidence="4 7" id="KW-1133">Transmembrane helix</keyword>
<dbReference type="CDD" id="cd17335">
    <property type="entry name" value="MFS_MFSD6"/>
    <property type="match status" value="1"/>
</dbReference>